<comment type="similarity">
    <text evidence="2">Belongs to the SNF2/RAD54 helicase family.</text>
</comment>
<dbReference type="Gene3D" id="3.40.50.300">
    <property type="entry name" value="P-loop containing nucleotide triphosphate hydrolases"/>
    <property type="match status" value="1"/>
</dbReference>
<evidence type="ECO:0000256" key="8">
    <source>
        <dbReference type="ARBA" id="ARBA00022853"/>
    </source>
</evidence>
<feature type="compositionally biased region" description="Polar residues" evidence="11">
    <location>
        <begin position="152"/>
        <end position="169"/>
    </location>
</feature>
<dbReference type="InterPro" id="IPR027417">
    <property type="entry name" value="P-loop_NTPase"/>
</dbReference>
<reference evidence="14" key="1">
    <citation type="journal article" date="2020" name="Stud. Mycol.">
        <title>101 Dothideomycetes genomes: a test case for predicting lifestyles and emergence of pathogens.</title>
        <authorList>
            <person name="Haridas S."/>
            <person name="Albert R."/>
            <person name="Binder M."/>
            <person name="Bloem J."/>
            <person name="Labutti K."/>
            <person name="Salamov A."/>
            <person name="Andreopoulos B."/>
            <person name="Baker S."/>
            <person name="Barry K."/>
            <person name="Bills G."/>
            <person name="Bluhm B."/>
            <person name="Cannon C."/>
            <person name="Castanera R."/>
            <person name="Culley D."/>
            <person name="Daum C."/>
            <person name="Ezra D."/>
            <person name="Gonzalez J."/>
            <person name="Henrissat B."/>
            <person name="Kuo A."/>
            <person name="Liang C."/>
            <person name="Lipzen A."/>
            <person name="Lutzoni F."/>
            <person name="Magnuson J."/>
            <person name="Mondo S."/>
            <person name="Nolan M."/>
            <person name="Ohm R."/>
            <person name="Pangilinan J."/>
            <person name="Park H.-J."/>
            <person name="Ramirez L."/>
            <person name="Alfaro M."/>
            <person name="Sun H."/>
            <person name="Tritt A."/>
            <person name="Yoshinaga Y."/>
            <person name="Zwiers L.-H."/>
            <person name="Turgeon B."/>
            <person name="Goodwin S."/>
            <person name="Spatafora J."/>
            <person name="Crous P."/>
            <person name="Grigoriev I."/>
        </authorList>
    </citation>
    <scope>NUCLEOTIDE SEQUENCE</scope>
    <source>
        <strain evidence="14">CBS 121739</strain>
    </source>
</reference>
<dbReference type="InterPro" id="IPR001650">
    <property type="entry name" value="Helicase_C-like"/>
</dbReference>
<dbReference type="SUPFAM" id="SSF52540">
    <property type="entry name" value="P-loop containing nucleoside triphosphate hydrolases"/>
    <property type="match status" value="2"/>
</dbReference>
<evidence type="ECO:0000256" key="2">
    <source>
        <dbReference type="ARBA" id="ARBA00007025"/>
    </source>
</evidence>
<dbReference type="GO" id="GO:0005694">
    <property type="term" value="C:chromosome"/>
    <property type="evidence" value="ECO:0007669"/>
    <property type="project" value="UniProtKB-ARBA"/>
</dbReference>
<protein>
    <recommendedName>
        <fullName evidence="3">DNA helicase</fullName>
        <ecNumber evidence="3">3.6.4.12</ecNumber>
    </recommendedName>
</protein>
<keyword evidence="8" id="KW-0156">Chromatin regulator</keyword>
<dbReference type="InterPro" id="IPR049730">
    <property type="entry name" value="SNF2/RAD54-like_C"/>
</dbReference>
<dbReference type="GO" id="GO:0140658">
    <property type="term" value="F:ATP-dependent chromatin remodeler activity"/>
    <property type="evidence" value="ECO:0007669"/>
    <property type="project" value="UniProtKB-ARBA"/>
</dbReference>
<evidence type="ECO:0000259" key="13">
    <source>
        <dbReference type="PROSITE" id="PS51194"/>
    </source>
</evidence>
<feature type="compositionally biased region" description="Acidic residues" evidence="11">
    <location>
        <begin position="136"/>
        <end position="148"/>
    </location>
</feature>
<feature type="region of interest" description="Disordered" evidence="11">
    <location>
        <begin position="33"/>
        <end position="105"/>
    </location>
</feature>
<dbReference type="InterPro" id="IPR000330">
    <property type="entry name" value="SNF2_N"/>
</dbReference>
<feature type="region of interest" description="Disordered" evidence="11">
    <location>
        <begin position="131"/>
        <end position="241"/>
    </location>
</feature>
<sequence>MAHDDFDDDIVDEYITQATVPLDAPISRPKISYGRLQDQISPPTGYNPQSTYSTQPTQLLGTPPRRAPNVQVAASSPFQSSPYAGSTRYGYHSSHSSQHMPSQETQRLIHSMAPRGTFVAIPKNRIVDASQGVAPGEDEPILAENSEDELSRNVSRANIPRTSFKTGSNPHIVPETSRSFDPSQFIFKGVQRKQQQNQQQQNQYQVPQKRQLDDSVSAYANASSSSKRRLDHGRQMGPARAQPVECEMSLDDIPDWHTRKLVEEVRDVTHKSIIECYKALQECRNHSQDAMDKLLSQSPSPSPKHSSVAVEAPSKPTMKRQVVDKGSITQKYSRQGAAQGMANRPRIVHTIPSSSPPLPVSPPKKTLKRLKRRPRAASSSDVEAAETKLTSVIDILSDEEPVIVESSDDHAADDVPYDFKDRLLKFFNSRDALEIADLAQQTIEVAELIVSKRPFRNLSQVREVALPSPPDSGKGKKRSKPKPIGERIVDVCEDMLAGLEAVDELVDACNREGNAISKELGKWGINVDGLALEGEVAITSLGPSSAKDSGTGTPEPSKDIMTADLLKQPSNMSKDIVLKDYQLVGLNWLSLLWKLKLSCILADDMGLGKTCQVIAFISHLSETGVEGPHLIIVPGSTLENWLREFKTFSPNLVVEPYYGSLAERAEQRETIEQTIDRINVVVTTYDCACRDPDNKFLRRIGAEVCVYDEGHMLKNSTTKRYQQLIRIKAKHRLLLTGTPLQNNLQELISLLAFLMPDTFMEHQEQLLHVFKHKTKITDSDHSSLLSQKRIQRARAMIAPFILRRKKQQVLKHLPAKHHRVVYCDLSETQKKLYDAQLAQQRKVLEDRAAGIANNDRALNLMRLRQAAIHPLLLRHIYDDTKLRKVAKALCTDDKLPDRNEQLVYEDIEYYSDYAVHQLLLKFPRKTSRFMLKNSECMNSGKVEKLAELLKTFQTNGDRALIFSQFTTVMDILEQVLEELNMPFLRMDGSTPIPQRQDMLDEFYKDESIPVFMLSTKSGGAGINLACANKVIIFDSSFNPQDDIQAENRAHRVGQTREVEVIRLVTKDTIEEQILRLGLSKMALDDRVAGEAEDKKGKAMEEKGMELVERMIMGEEVEELTEVKRPNVVVESEEDRTNSKKSTKSKDSPKDAKDAFTELLKKKGVSLAK</sequence>
<dbReference type="Gene3D" id="3.40.50.10810">
    <property type="entry name" value="Tandem AAA-ATPase domain"/>
    <property type="match status" value="1"/>
</dbReference>
<feature type="compositionally biased region" description="Polar residues" evidence="11">
    <location>
        <begin position="72"/>
        <end position="84"/>
    </location>
</feature>
<dbReference type="Pfam" id="PF00176">
    <property type="entry name" value="SNF2-rel_dom"/>
    <property type="match status" value="1"/>
</dbReference>
<dbReference type="GO" id="GO:0003677">
    <property type="term" value="F:DNA binding"/>
    <property type="evidence" value="ECO:0007669"/>
    <property type="project" value="UniProtKB-KW"/>
</dbReference>
<keyword evidence="15" id="KW-1185">Reference proteome</keyword>
<dbReference type="OrthoDB" id="5857104at2759"/>
<accession>A0A6A6VVE7</accession>
<feature type="compositionally biased region" description="Basic residues" evidence="11">
    <location>
        <begin position="365"/>
        <end position="375"/>
    </location>
</feature>
<dbReference type="EMBL" id="ML996581">
    <property type="protein sequence ID" value="KAF2754203.1"/>
    <property type="molecule type" value="Genomic_DNA"/>
</dbReference>
<dbReference type="PANTHER" id="PTHR10799">
    <property type="entry name" value="SNF2/RAD54 HELICASE FAMILY"/>
    <property type="match status" value="1"/>
</dbReference>
<dbReference type="InterPro" id="IPR038718">
    <property type="entry name" value="SNF2-like_sf"/>
</dbReference>
<evidence type="ECO:0000256" key="1">
    <source>
        <dbReference type="ARBA" id="ARBA00004123"/>
    </source>
</evidence>
<dbReference type="GO" id="GO:0016787">
    <property type="term" value="F:hydrolase activity"/>
    <property type="evidence" value="ECO:0007669"/>
    <property type="project" value="UniProtKB-KW"/>
</dbReference>
<dbReference type="InterPro" id="IPR014001">
    <property type="entry name" value="Helicase_ATP-bd"/>
</dbReference>
<evidence type="ECO:0000256" key="4">
    <source>
        <dbReference type="ARBA" id="ARBA00022741"/>
    </source>
</evidence>
<dbReference type="PROSITE" id="PS51194">
    <property type="entry name" value="HELICASE_CTER"/>
    <property type="match status" value="1"/>
</dbReference>
<dbReference type="GO" id="GO:0005524">
    <property type="term" value="F:ATP binding"/>
    <property type="evidence" value="ECO:0007669"/>
    <property type="project" value="UniProtKB-KW"/>
</dbReference>
<dbReference type="SMART" id="SM00487">
    <property type="entry name" value="DEXDc"/>
    <property type="match status" value="1"/>
</dbReference>
<feature type="region of interest" description="Disordered" evidence="11">
    <location>
        <begin position="1122"/>
        <end position="1154"/>
    </location>
</feature>
<feature type="region of interest" description="Disordered" evidence="11">
    <location>
        <begin position="291"/>
        <end position="327"/>
    </location>
</feature>
<evidence type="ECO:0000313" key="15">
    <source>
        <dbReference type="Proteomes" id="UP000799437"/>
    </source>
</evidence>
<keyword evidence="7" id="KW-0067">ATP-binding</keyword>
<feature type="region of interest" description="Disordered" evidence="11">
    <location>
        <begin position="461"/>
        <end position="483"/>
    </location>
</feature>
<evidence type="ECO:0000256" key="5">
    <source>
        <dbReference type="ARBA" id="ARBA00022801"/>
    </source>
</evidence>
<dbReference type="Pfam" id="PF00271">
    <property type="entry name" value="Helicase_C"/>
    <property type="match status" value="1"/>
</dbReference>
<evidence type="ECO:0000256" key="7">
    <source>
        <dbReference type="ARBA" id="ARBA00022840"/>
    </source>
</evidence>
<dbReference type="GeneID" id="54485786"/>
<dbReference type="GO" id="GO:0005634">
    <property type="term" value="C:nucleus"/>
    <property type="evidence" value="ECO:0007669"/>
    <property type="project" value="UniProtKB-SubCell"/>
</dbReference>
<evidence type="ECO:0000256" key="10">
    <source>
        <dbReference type="ARBA" id="ARBA00023242"/>
    </source>
</evidence>
<evidence type="ECO:0000256" key="3">
    <source>
        <dbReference type="ARBA" id="ARBA00012551"/>
    </source>
</evidence>
<evidence type="ECO:0000256" key="11">
    <source>
        <dbReference type="SAM" id="MobiDB-lite"/>
    </source>
</evidence>
<dbReference type="Proteomes" id="UP000799437">
    <property type="component" value="Unassembled WGS sequence"/>
</dbReference>
<keyword evidence="6" id="KW-0347">Helicase</keyword>
<evidence type="ECO:0000259" key="12">
    <source>
        <dbReference type="PROSITE" id="PS51192"/>
    </source>
</evidence>
<gene>
    <name evidence="14" type="ORF">EJ05DRAFT_479734</name>
</gene>
<name>A0A6A6VVE7_9PEZI</name>
<feature type="compositionally biased region" description="Low complexity" evidence="11">
    <location>
        <begin position="192"/>
        <end position="225"/>
    </location>
</feature>
<feature type="domain" description="Helicase C-terminal" evidence="13">
    <location>
        <begin position="944"/>
        <end position="1107"/>
    </location>
</feature>
<dbReference type="GO" id="GO:0003678">
    <property type="term" value="F:DNA helicase activity"/>
    <property type="evidence" value="ECO:0007669"/>
    <property type="project" value="UniProtKB-EC"/>
</dbReference>
<keyword evidence="10" id="KW-0539">Nucleus</keyword>
<dbReference type="SMART" id="SM00490">
    <property type="entry name" value="HELICc"/>
    <property type="match status" value="1"/>
</dbReference>
<feature type="compositionally biased region" description="Polar residues" evidence="11">
    <location>
        <begin position="38"/>
        <end position="60"/>
    </location>
</feature>
<evidence type="ECO:0000256" key="9">
    <source>
        <dbReference type="ARBA" id="ARBA00023125"/>
    </source>
</evidence>
<feature type="region of interest" description="Disordered" evidence="11">
    <location>
        <begin position="348"/>
        <end position="383"/>
    </location>
</feature>
<dbReference type="AlphaFoldDB" id="A0A6A6VVE7"/>
<dbReference type="PROSITE" id="PS51192">
    <property type="entry name" value="HELICASE_ATP_BIND_1"/>
    <property type="match status" value="1"/>
</dbReference>
<dbReference type="EC" id="3.6.4.12" evidence="3"/>
<feature type="compositionally biased region" description="Low complexity" evidence="11">
    <location>
        <begin position="296"/>
        <end position="307"/>
    </location>
</feature>
<comment type="subcellular location">
    <subcellularLocation>
        <location evidence="1">Nucleus</location>
    </subcellularLocation>
</comment>
<keyword evidence="5" id="KW-0378">Hydrolase</keyword>
<feature type="compositionally biased region" description="Basic and acidic residues" evidence="11">
    <location>
        <begin position="1143"/>
        <end position="1154"/>
    </location>
</feature>
<keyword evidence="4" id="KW-0547">Nucleotide-binding</keyword>
<organism evidence="14 15">
    <name type="scientific">Pseudovirgaria hyperparasitica</name>
    <dbReference type="NCBI Taxonomy" id="470096"/>
    <lineage>
        <taxon>Eukaryota</taxon>
        <taxon>Fungi</taxon>
        <taxon>Dikarya</taxon>
        <taxon>Ascomycota</taxon>
        <taxon>Pezizomycotina</taxon>
        <taxon>Dothideomycetes</taxon>
        <taxon>Dothideomycetes incertae sedis</taxon>
        <taxon>Acrospermales</taxon>
        <taxon>Acrospermaceae</taxon>
        <taxon>Pseudovirgaria</taxon>
    </lineage>
</organism>
<evidence type="ECO:0000256" key="6">
    <source>
        <dbReference type="ARBA" id="ARBA00022806"/>
    </source>
</evidence>
<dbReference type="RefSeq" id="XP_033596654.1">
    <property type="nucleotide sequence ID" value="XM_033744732.1"/>
</dbReference>
<evidence type="ECO:0000313" key="14">
    <source>
        <dbReference type="EMBL" id="KAF2754203.1"/>
    </source>
</evidence>
<proteinExistence type="inferred from homology"/>
<dbReference type="FunFam" id="3.40.50.10810:FF:000014">
    <property type="entry name" value="SWI/SNF-related matrix-associated actin-dependent regulator of chromatin subfamily A containing DEAD/H box 1"/>
    <property type="match status" value="1"/>
</dbReference>
<keyword evidence="9" id="KW-0238">DNA-binding</keyword>
<feature type="domain" description="Helicase ATP-binding" evidence="12">
    <location>
        <begin position="590"/>
        <end position="757"/>
    </location>
</feature>
<dbReference type="CDD" id="cd18793">
    <property type="entry name" value="SF2_C_SNF"/>
    <property type="match status" value="1"/>
</dbReference>